<dbReference type="FunFam" id="3.10.20.740:FF:000004">
    <property type="entry name" value="NADH-quinone oxidoreductase"/>
    <property type="match status" value="1"/>
</dbReference>
<feature type="domain" description="4Fe-4S His(Cys)3-ligated-type" evidence="14">
    <location>
        <begin position="97"/>
        <end position="136"/>
    </location>
</feature>
<evidence type="ECO:0000256" key="1">
    <source>
        <dbReference type="ARBA" id="ARBA00001966"/>
    </source>
</evidence>
<evidence type="ECO:0000256" key="7">
    <source>
        <dbReference type="ARBA" id="ARBA00022967"/>
    </source>
</evidence>
<reference evidence="15 16" key="1">
    <citation type="submission" date="2019-02" db="EMBL/GenBank/DDBJ databases">
        <title>Apibacter muscae sp. nov.: a novel member of the house fly microbiota.</title>
        <authorList>
            <person name="Park R."/>
        </authorList>
    </citation>
    <scope>NUCLEOTIDE SEQUENCE [LARGE SCALE GENOMIC DNA]</scope>
    <source>
        <strain evidence="15 16">AL1</strain>
    </source>
</reference>
<keyword evidence="5" id="KW-0001">2Fe-2S</keyword>
<keyword evidence="16" id="KW-1185">Reference proteome</keyword>
<dbReference type="GO" id="GO:0051539">
    <property type="term" value="F:4 iron, 4 sulfur cluster binding"/>
    <property type="evidence" value="ECO:0007669"/>
    <property type="project" value="UniProtKB-KW"/>
</dbReference>
<evidence type="ECO:0000256" key="4">
    <source>
        <dbReference type="ARBA" id="ARBA00022485"/>
    </source>
</evidence>
<comment type="subcellular location">
    <subcellularLocation>
        <location evidence="2">Membrane</location>
    </subcellularLocation>
</comment>
<evidence type="ECO:0000259" key="13">
    <source>
        <dbReference type="PROSITE" id="PS51085"/>
    </source>
</evidence>
<evidence type="ECO:0000313" key="16">
    <source>
        <dbReference type="Proteomes" id="UP000319499"/>
    </source>
</evidence>
<keyword evidence="10" id="KW-0520">NAD</keyword>
<evidence type="ECO:0000313" key="15">
    <source>
        <dbReference type="EMBL" id="TWP30485.1"/>
    </source>
</evidence>
<dbReference type="RefSeq" id="WP_146291146.1">
    <property type="nucleotide sequence ID" value="NZ_SELH01000011.1"/>
</dbReference>
<dbReference type="AlphaFoldDB" id="A0A563DJV8"/>
<keyword evidence="11" id="KW-0472">Membrane</keyword>
<feature type="domain" description="2Fe-2S ferredoxin-type" evidence="13">
    <location>
        <begin position="7"/>
        <end position="96"/>
    </location>
</feature>
<keyword evidence="7" id="KW-1278">Translocase</keyword>
<dbReference type="GO" id="GO:0046872">
    <property type="term" value="F:metal ion binding"/>
    <property type="evidence" value="ECO:0007669"/>
    <property type="project" value="UniProtKB-KW"/>
</dbReference>
<dbReference type="InterPro" id="IPR001041">
    <property type="entry name" value="2Fe-2S_ferredoxin-type"/>
</dbReference>
<protein>
    <submittedName>
        <fullName evidence="15">2Fe-2S iron-sulfur cluster binding domain-containing protein</fullName>
    </submittedName>
</protein>
<accession>A0A563DJV8</accession>
<dbReference type="SUPFAM" id="SSF54292">
    <property type="entry name" value="2Fe-2S ferredoxin-like"/>
    <property type="match status" value="1"/>
</dbReference>
<sequence>MSEEVINKIKVTIDGVTVEVKPGISIVEAAREIGGPSVPPTMCYYSKLEGSGGRCRTCLVEVSKGSEKDPRPMPKLVPACRTQVMDGMEVKVITSPKVVEAVQGVTELLLINHPLDCPVCDQAGECKLQDLAYEHGLERTRSEFPRRTFQPDDLGPYIKLNMNRCILCARCILVANQLTDQRNQGILFRGDHAEISTYLNKAITNDFSGNVIDVCPVGALTDRTARFKSRVWFTEPVNATCKCEKCSGKAVLWVKGNEIIRVTARKDQYNEVEEFICNDCRFERKDLNDWTIEGPTPINKHSVISVNHYELPLPKNDPHYKLKNNNIKTIE</sequence>
<evidence type="ECO:0000256" key="11">
    <source>
        <dbReference type="ARBA" id="ARBA00023136"/>
    </source>
</evidence>
<dbReference type="Pfam" id="PF13510">
    <property type="entry name" value="Fer2_4"/>
    <property type="match status" value="1"/>
</dbReference>
<keyword evidence="6" id="KW-0479">Metal-binding</keyword>
<dbReference type="Gene3D" id="3.10.20.740">
    <property type="match status" value="1"/>
</dbReference>
<evidence type="ECO:0000256" key="12">
    <source>
        <dbReference type="ARBA" id="ARBA00034078"/>
    </source>
</evidence>
<comment type="similarity">
    <text evidence="3">Belongs to the complex I 75 kDa subunit family.</text>
</comment>
<dbReference type="OrthoDB" id="9805142at2"/>
<organism evidence="15 16">
    <name type="scientific">Apibacter muscae</name>
    <dbReference type="NCBI Taxonomy" id="2509004"/>
    <lineage>
        <taxon>Bacteria</taxon>
        <taxon>Pseudomonadati</taxon>
        <taxon>Bacteroidota</taxon>
        <taxon>Flavobacteriia</taxon>
        <taxon>Flavobacteriales</taxon>
        <taxon>Weeksellaceae</taxon>
        <taxon>Apibacter</taxon>
    </lineage>
</organism>
<dbReference type="FunFam" id="3.30.70.20:FF:000002">
    <property type="entry name" value="NADH-ubiquinone oxidoreductase 75 kDa subunit"/>
    <property type="match status" value="1"/>
</dbReference>
<evidence type="ECO:0000256" key="9">
    <source>
        <dbReference type="ARBA" id="ARBA00023014"/>
    </source>
</evidence>
<evidence type="ECO:0000256" key="10">
    <source>
        <dbReference type="ARBA" id="ARBA00023027"/>
    </source>
</evidence>
<dbReference type="SMART" id="SM00929">
    <property type="entry name" value="NADH-G_4Fe-4S_3"/>
    <property type="match status" value="1"/>
</dbReference>
<dbReference type="Gene3D" id="3.30.70.20">
    <property type="match status" value="1"/>
</dbReference>
<comment type="cofactor">
    <cofactor evidence="12">
        <name>[2Fe-2S] cluster</name>
        <dbReference type="ChEBI" id="CHEBI:190135"/>
    </cofactor>
</comment>
<comment type="cofactor">
    <cofactor evidence="1">
        <name>[4Fe-4S] cluster</name>
        <dbReference type="ChEBI" id="CHEBI:49883"/>
    </cofactor>
</comment>
<comment type="caution">
    <text evidence="15">The sequence shown here is derived from an EMBL/GenBank/DDBJ whole genome shotgun (WGS) entry which is preliminary data.</text>
</comment>
<evidence type="ECO:0000259" key="14">
    <source>
        <dbReference type="PROSITE" id="PS51839"/>
    </source>
</evidence>
<gene>
    <name evidence="15" type="ORF">ETU09_00355</name>
</gene>
<dbReference type="InterPro" id="IPR054351">
    <property type="entry name" value="NADH_UbQ_OxRdtase_ferredoxin"/>
</dbReference>
<dbReference type="GO" id="GO:0016491">
    <property type="term" value="F:oxidoreductase activity"/>
    <property type="evidence" value="ECO:0007669"/>
    <property type="project" value="InterPro"/>
</dbReference>
<dbReference type="GO" id="GO:0016020">
    <property type="term" value="C:membrane"/>
    <property type="evidence" value="ECO:0007669"/>
    <property type="project" value="UniProtKB-SubCell"/>
</dbReference>
<dbReference type="PANTHER" id="PTHR43105:SF10">
    <property type="entry name" value="NADH-QUINONE OXIDOREDUCTASE SUBUNIT G"/>
    <property type="match status" value="1"/>
</dbReference>
<dbReference type="CDD" id="cd00207">
    <property type="entry name" value="fer2"/>
    <property type="match status" value="1"/>
</dbReference>
<dbReference type="SUPFAM" id="SSF54862">
    <property type="entry name" value="4Fe-4S ferredoxins"/>
    <property type="match status" value="1"/>
</dbReference>
<keyword evidence="9" id="KW-0411">Iron-sulfur</keyword>
<keyword evidence="4" id="KW-0004">4Fe-4S</keyword>
<dbReference type="InterPro" id="IPR050123">
    <property type="entry name" value="Prok_molybdopt-oxidoreductase"/>
</dbReference>
<dbReference type="GO" id="GO:0051537">
    <property type="term" value="F:2 iron, 2 sulfur cluster binding"/>
    <property type="evidence" value="ECO:0007669"/>
    <property type="project" value="UniProtKB-KW"/>
</dbReference>
<evidence type="ECO:0000256" key="2">
    <source>
        <dbReference type="ARBA" id="ARBA00004370"/>
    </source>
</evidence>
<evidence type="ECO:0000256" key="5">
    <source>
        <dbReference type="ARBA" id="ARBA00022714"/>
    </source>
</evidence>
<dbReference type="EMBL" id="SELH01000011">
    <property type="protein sequence ID" value="TWP30485.1"/>
    <property type="molecule type" value="Genomic_DNA"/>
</dbReference>
<evidence type="ECO:0000256" key="8">
    <source>
        <dbReference type="ARBA" id="ARBA00023004"/>
    </source>
</evidence>
<dbReference type="Pfam" id="PF22117">
    <property type="entry name" value="Fer4_Nqo3"/>
    <property type="match status" value="1"/>
</dbReference>
<keyword evidence="8" id="KW-0408">Iron</keyword>
<dbReference type="InterPro" id="IPR036010">
    <property type="entry name" value="2Fe-2S_ferredoxin-like_sf"/>
</dbReference>
<dbReference type="InterPro" id="IPR019574">
    <property type="entry name" value="NADH_UbQ_OxRdtase_Gsu_4Fe4S-bd"/>
</dbReference>
<proteinExistence type="inferred from homology"/>
<name>A0A563DJV8_9FLAO</name>
<dbReference type="Proteomes" id="UP000319499">
    <property type="component" value="Unassembled WGS sequence"/>
</dbReference>
<evidence type="ECO:0000256" key="3">
    <source>
        <dbReference type="ARBA" id="ARBA00005404"/>
    </source>
</evidence>
<dbReference type="PROSITE" id="PS51085">
    <property type="entry name" value="2FE2S_FER_2"/>
    <property type="match status" value="1"/>
</dbReference>
<evidence type="ECO:0000256" key="6">
    <source>
        <dbReference type="ARBA" id="ARBA00022723"/>
    </source>
</evidence>
<dbReference type="Pfam" id="PF10588">
    <property type="entry name" value="NADH-G_4Fe-4S_3"/>
    <property type="match status" value="1"/>
</dbReference>
<dbReference type="PANTHER" id="PTHR43105">
    <property type="entry name" value="RESPIRATORY NITRATE REDUCTASE"/>
    <property type="match status" value="1"/>
</dbReference>
<dbReference type="PROSITE" id="PS51839">
    <property type="entry name" value="4FE4S_HC3"/>
    <property type="match status" value="1"/>
</dbReference>